<protein>
    <submittedName>
        <fullName evidence="1">Nucleotidyltransferase domain-containing protein</fullName>
    </submittedName>
</protein>
<name>A0A7T0FZC8_9BACT</name>
<dbReference type="KEGG" id="nli:G3M70_05815"/>
<dbReference type="GO" id="GO:0016740">
    <property type="term" value="F:transferase activity"/>
    <property type="evidence" value="ECO:0007669"/>
    <property type="project" value="UniProtKB-KW"/>
</dbReference>
<organism evidence="1 2">
    <name type="scientific">Candidatus Nitronauta litoralis</name>
    <dbReference type="NCBI Taxonomy" id="2705533"/>
    <lineage>
        <taxon>Bacteria</taxon>
        <taxon>Pseudomonadati</taxon>
        <taxon>Nitrospinota/Tectimicrobiota group</taxon>
        <taxon>Nitrospinota</taxon>
        <taxon>Nitrospinia</taxon>
        <taxon>Nitrospinales</taxon>
        <taxon>Nitrospinaceae</taxon>
        <taxon>Candidatus Nitronauta</taxon>
    </lineage>
</organism>
<dbReference type="SUPFAM" id="SSF81301">
    <property type="entry name" value="Nucleotidyltransferase"/>
    <property type="match status" value="1"/>
</dbReference>
<dbReference type="AlphaFoldDB" id="A0A7T0FZC8"/>
<dbReference type="EMBL" id="CP048685">
    <property type="protein sequence ID" value="QPJ61430.1"/>
    <property type="molecule type" value="Genomic_DNA"/>
</dbReference>
<dbReference type="Gene3D" id="3.30.460.10">
    <property type="entry name" value="Beta Polymerase, domain 2"/>
    <property type="match status" value="1"/>
</dbReference>
<accession>A0A7T0FZC8</accession>
<proteinExistence type="predicted"/>
<dbReference type="CDD" id="cd05403">
    <property type="entry name" value="NT_KNTase_like"/>
    <property type="match status" value="1"/>
</dbReference>
<sequence length="263" mass="29754">MKTYLNHIHPGSNIMTTQTLNWTDITLPDEVQSAVETLASNYSEQLESKLTGIILYGSGARGHFREGKSDVNLLIVVDSIDTEALSSIFDSTLTARRHNLAPLFMTPGDLQSFTSVFPIKFLSMKESYRVLHGEDAIASLEVDNAHLRLRCQQEMQNLMMRLRRHFLNRQGHGLTPMLRETLNGFMEALRRVVQLAQGEVPPRKDLVAQAAKTVGFDQKKLEELMKLKSPSGIQNAEVTHELFNEFIKIVEQTARFTEKLEAN</sequence>
<keyword evidence="1" id="KW-0808">Transferase</keyword>
<gene>
    <name evidence="1" type="ORF">G3M70_05815</name>
</gene>
<evidence type="ECO:0000313" key="2">
    <source>
        <dbReference type="Proteomes" id="UP000594688"/>
    </source>
</evidence>
<evidence type="ECO:0000313" key="1">
    <source>
        <dbReference type="EMBL" id="QPJ61430.1"/>
    </source>
</evidence>
<dbReference type="Proteomes" id="UP000594688">
    <property type="component" value="Chromosome"/>
</dbReference>
<dbReference type="InterPro" id="IPR043519">
    <property type="entry name" value="NT_sf"/>
</dbReference>
<reference evidence="1 2" key="1">
    <citation type="submission" date="2020-02" db="EMBL/GenBank/DDBJ databases">
        <title>Genomic and physiological characterization of two novel Nitrospinaceae genera.</title>
        <authorList>
            <person name="Mueller A.J."/>
            <person name="Jung M.-Y."/>
            <person name="Strachan C.R."/>
            <person name="Herbold C.W."/>
            <person name="Kirkegaard R.H."/>
            <person name="Daims H."/>
        </authorList>
    </citation>
    <scope>NUCLEOTIDE SEQUENCE [LARGE SCALE GENOMIC DNA]</scope>
    <source>
        <strain evidence="1">EB</strain>
    </source>
</reference>